<dbReference type="PRINTS" id="PR00146">
    <property type="entry name" value="DHPICSNTHASE"/>
</dbReference>
<evidence type="ECO:0000313" key="8">
    <source>
        <dbReference type="Proteomes" id="UP001156215"/>
    </source>
</evidence>
<comment type="similarity">
    <text evidence="1 4">Belongs to the DapA family.</text>
</comment>
<dbReference type="PROSITE" id="PS00666">
    <property type="entry name" value="DHDPS_2"/>
    <property type="match status" value="1"/>
</dbReference>
<dbReference type="InterPro" id="IPR013785">
    <property type="entry name" value="Aldolase_TIM"/>
</dbReference>
<evidence type="ECO:0000313" key="7">
    <source>
        <dbReference type="EMBL" id="WAW10165.1"/>
    </source>
</evidence>
<dbReference type="AlphaFoldDB" id="A0A9E9LYT8"/>
<dbReference type="GO" id="GO:0044281">
    <property type="term" value="P:small molecule metabolic process"/>
    <property type="evidence" value="ECO:0007669"/>
    <property type="project" value="UniProtKB-ARBA"/>
</dbReference>
<accession>A0A9E9LYT8</accession>
<dbReference type="Pfam" id="PF00701">
    <property type="entry name" value="DHDPS"/>
    <property type="match status" value="1"/>
</dbReference>
<keyword evidence="2 4" id="KW-0456">Lyase</keyword>
<feature type="active site" description="Schiff-base intermediate with substrate" evidence="5">
    <location>
        <position position="163"/>
    </location>
</feature>
<dbReference type="Gene3D" id="3.20.20.70">
    <property type="entry name" value="Aldolase class I"/>
    <property type="match status" value="1"/>
</dbReference>
<proteinExistence type="inferred from homology"/>
<sequence>MLLNFNVAMPTAFDPDESLNTGHTLKIMEKLYEKGARSILVCGSTGEQHSLALDEKLLLLQALESARLPDDLQLLFGVASIRTTDVMSLARALSATKSIAAIMLGFPPYLRLSQREAILYARHIIAAAQKPVQLYNNPARTGFDLSVESTVSLADDPLVISLKEAGDISKIRKLRQAITKPFSYFMGGEADMIVKLEAGFDAISSIGGNLIPEAIRDMINAWHAGDYQAAGKYNDAIMAALAPIYRADSLLPVLKMLLNEKGIPAGICRRPLVLPDPA</sequence>
<dbReference type="Proteomes" id="UP001156215">
    <property type="component" value="Chromosome"/>
</dbReference>
<reference evidence="7" key="1">
    <citation type="journal article" date="2022" name="Front. Microbiol.">
        <title>New perspectives on an old grouping: The genomic and phenotypic variability of Oxalobacter formigenes and the implications for calcium oxalate stone prevention.</title>
        <authorList>
            <person name="Chmiel J.A."/>
            <person name="Carr C."/>
            <person name="Stuivenberg G.A."/>
            <person name="Venema R."/>
            <person name="Chanyi R.M."/>
            <person name="Al K.F."/>
            <person name="Giguere D."/>
            <person name="Say H."/>
            <person name="Akouris P.P."/>
            <person name="Dominguez Romero S.A."/>
            <person name="Kwong A."/>
            <person name="Tai V."/>
            <person name="Koval S.F."/>
            <person name="Razvi H."/>
            <person name="Bjazevic J."/>
            <person name="Burton J.P."/>
        </authorList>
    </citation>
    <scope>NUCLEOTIDE SEQUENCE</scope>
    <source>
        <strain evidence="7">WoOx3</strain>
    </source>
</reference>
<feature type="active site" description="Proton donor/acceptor" evidence="5">
    <location>
        <position position="135"/>
    </location>
</feature>
<dbReference type="RefSeq" id="WP_269309167.1">
    <property type="nucleotide sequence ID" value="NZ_CP098242.1"/>
</dbReference>
<dbReference type="PANTHER" id="PTHR12128:SF66">
    <property type="entry name" value="4-HYDROXY-2-OXOGLUTARATE ALDOLASE, MITOCHONDRIAL"/>
    <property type="match status" value="1"/>
</dbReference>
<evidence type="ECO:0000256" key="1">
    <source>
        <dbReference type="ARBA" id="ARBA00007592"/>
    </source>
</evidence>
<dbReference type="SUPFAM" id="SSF51569">
    <property type="entry name" value="Aldolase"/>
    <property type="match status" value="1"/>
</dbReference>
<evidence type="ECO:0000256" key="4">
    <source>
        <dbReference type="PIRNR" id="PIRNR001365"/>
    </source>
</evidence>
<dbReference type="KEGG" id="ovb:NB640_00380"/>
<keyword evidence="3" id="KW-0704">Schiff base</keyword>
<protein>
    <submittedName>
        <fullName evidence="7">Dihydrodipicolinate synthase family protein</fullName>
    </submittedName>
</protein>
<dbReference type="SMART" id="SM01130">
    <property type="entry name" value="DHDPS"/>
    <property type="match status" value="1"/>
</dbReference>
<dbReference type="GO" id="GO:0008840">
    <property type="term" value="F:4-hydroxy-tetrahydrodipicolinate synthase activity"/>
    <property type="evidence" value="ECO:0007669"/>
    <property type="project" value="TreeGrafter"/>
</dbReference>
<evidence type="ECO:0000256" key="3">
    <source>
        <dbReference type="ARBA" id="ARBA00023270"/>
    </source>
</evidence>
<dbReference type="CDD" id="cd00408">
    <property type="entry name" value="DHDPS-like"/>
    <property type="match status" value="1"/>
</dbReference>
<evidence type="ECO:0000256" key="2">
    <source>
        <dbReference type="ARBA" id="ARBA00023239"/>
    </source>
</evidence>
<dbReference type="EMBL" id="CP098242">
    <property type="protein sequence ID" value="WAW10165.1"/>
    <property type="molecule type" value="Genomic_DNA"/>
</dbReference>
<evidence type="ECO:0000256" key="5">
    <source>
        <dbReference type="PIRSR" id="PIRSR001365-1"/>
    </source>
</evidence>
<evidence type="ECO:0000256" key="6">
    <source>
        <dbReference type="PIRSR" id="PIRSR001365-2"/>
    </source>
</evidence>
<dbReference type="PANTHER" id="PTHR12128">
    <property type="entry name" value="DIHYDRODIPICOLINATE SYNTHASE"/>
    <property type="match status" value="1"/>
</dbReference>
<feature type="binding site" evidence="6">
    <location>
        <position position="45"/>
    </location>
    <ligand>
        <name>pyruvate</name>
        <dbReference type="ChEBI" id="CHEBI:15361"/>
    </ligand>
</feature>
<dbReference type="PIRSF" id="PIRSF001365">
    <property type="entry name" value="DHDPS"/>
    <property type="match status" value="1"/>
</dbReference>
<dbReference type="InterPro" id="IPR020625">
    <property type="entry name" value="Schiff_base-form_aldolases_AS"/>
</dbReference>
<organism evidence="7 8">
    <name type="scientific">Oxalobacter vibrioformis</name>
    <dbReference type="NCBI Taxonomy" id="933080"/>
    <lineage>
        <taxon>Bacteria</taxon>
        <taxon>Pseudomonadati</taxon>
        <taxon>Pseudomonadota</taxon>
        <taxon>Betaproteobacteria</taxon>
        <taxon>Burkholderiales</taxon>
        <taxon>Oxalobacteraceae</taxon>
        <taxon>Oxalobacter</taxon>
    </lineage>
</organism>
<keyword evidence="8" id="KW-1185">Reference proteome</keyword>
<name>A0A9E9LYT8_9BURK</name>
<dbReference type="InterPro" id="IPR002220">
    <property type="entry name" value="DapA-like"/>
</dbReference>
<gene>
    <name evidence="7" type="ORF">NB640_00380</name>
</gene>